<dbReference type="GO" id="GO:0009279">
    <property type="term" value="C:cell outer membrane"/>
    <property type="evidence" value="ECO:0007669"/>
    <property type="project" value="UniProtKB-SubCell"/>
</dbReference>
<dbReference type="Pfam" id="PF25183">
    <property type="entry name" value="OMP_b-brl_4"/>
    <property type="match status" value="1"/>
</dbReference>
<dbReference type="PANTHER" id="PTHR30069:SF46">
    <property type="entry name" value="OAR PROTEIN"/>
    <property type="match status" value="1"/>
</dbReference>
<protein>
    <recommendedName>
        <fullName evidence="9">TonB-dependent transporter Oar-like beta-barrel domain-containing protein</fullName>
    </recommendedName>
</protein>
<evidence type="ECO:0000256" key="8">
    <source>
        <dbReference type="SAM" id="Phobius"/>
    </source>
</evidence>
<comment type="subcellular location">
    <subcellularLocation>
        <location evidence="1">Cell outer membrane</location>
        <topology evidence="1">Multi-pass membrane protein</topology>
    </subcellularLocation>
</comment>
<dbReference type="SUPFAM" id="SSF56935">
    <property type="entry name" value="Porins"/>
    <property type="match status" value="1"/>
</dbReference>
<dbReference type="PANTHER" id="PTHR30069">
    <property type="entry name" value="TONB-DEPENDENT OUTER MEMBRANE RECEPTOR"/>
    <property type="match status" value="1"/>
</dbReference>
<keyword evidence="4 8" id="KW-0812">Transmembrane</keyword>
<keyword evidence="2" id="KW-0813">Transport</keyword>
<keyword evidence="8" id="KW-1133">Transmembrane helix</keyword>
<dbReference type="InterPro" id="IPR008969">
    <property type="entry name" value="CarboxyPept-like_regulatory"/>
</dbReference>
<dbReference type="Proteomes" id="UP000589520">
    <property type="component" value="Unassembled WGS sequence"/>
</dbReference>
<feature type="region of interest" description="Disordered" evidence="7">
    <location>
        <begin position="1136"/>
        <end position="1156"/>
    </location>
</feature>
<name>A0A7Y9TFZ6_9BACT</name>
<dbReference type="Gene3D" id="2.40.170.20">
    <property type="entry name" value="TonB-dependent receptor, beta-barrel domain"/>
    <property type="match status" value="1"/>
</dbReference>
<feature type="compositionally biased region" description="Low complexity" evidence="7">
    <location>
        <begin position="1137"/>
        <end position="1151"/>
    </location>
</feature>
<feature type="transmembrane region" description="Helical" evidence="8">
    <location>
        <begin position="21"/>
        <end position="42"/>
    </location>
</feature>
<keyword evidence="3" id="KW-1134">Transmembrane beta strand</keyword>
<evidence type="ECO:0000313" key="10">
    <source>
        <dbReference type="EMBL" id="NYF78894.1"/>
    </source>
</evidence>
<dbReference type="RefSeq" id="WP_179488697.1">
    <property type="nucleotide sequence ID" value="NZ_JACCCW010000001.1"/>
</dbReference>
<evidence type="ECO:0000313" key="11">
    <source>
        <dbReference type="Proteomes" id="UP000589520"/>
    </source>
</evidence>
<dbReference type="Pfam" id="PF13620">
    <property type="entry name" value="CarboxypepD_reg"/>
    <property type="match status" value="1"/>
</dbReference>
<evidence type="ECO:0000256" key="2">
    <source>
        <dbReference type="ARBA" id="ARBA00022448"/>
    </source>
</evidence>
<evidence type="ECO:0000256" key="5">
    <source>
        <dbReference type="ARBA" id="ARBA00023136"/>
    </source>
</evidence>
<keyword evidence="5 8" id="KW-0472">Membrane</keyword>
<keyword evidence="6" id="KW-0998">Cell outer membrane</keyword>
<gene>
    <name evidence="10" type="ORF">HDF17_001181</name>
</gene>
<sequence>MRQFTTARSVGDNPFPGTRSGLSLSGILLAICLLFGASVQVFGQASSGVTGTVSDATGSIIPGAAVSVKNISTGVVVHTVTSSAGTYTTRGLLPGRYTITVVAPSFSKAVRDQVNIEVSTEATIDITLTTGQSDMTVEVTSPLIALNTTQPELGTTIEPEVVNALPTEISSGRGRQIDSFIFLAPGVQGSTFSHRINGGVDFQNEIVFNGIPTPQAETEGYQTGINPPFELVNQFRVERSTFSAQYGLAQGATTYQMASGGNSFHGDAFYINRNEFFDAKGYFNTTTPISRENNYGFTIAGPVIIPGLYNGKDRTFFHFSLDYGKTATSNNNIGSVPTALEKTGDFSDFVDSTGKLIPIYDPLTQAPFPNNKIPASRFSAISAAILPSIPDPDRPGLSSNKTATPNAFPEVAHVFGFVVDHNLTPTQSLHYTEWRNSYDTTGFDNDPIVPVTNILQSAKNNPALGSVFLLNYTNAVTSKLVATAGFGWIGEIGNQFNVKRGVSFPGVVANPISDVFPNIQFDGQYQPTNYGTASGWVQSINRKLGIAIVNNWLWSKGRHTLNIGGEFRRTYQDDNECQACAAQINFSHATTAAPIATNPTLFGSTGSSFASFLLGEVDSADRIFANELSLRNLSISPYIQDDIKFTPKLTVNLGLRWDIMRPFTEKKNQIVYLNQTGLNAAAGNLPGVATQFGSCAACAGVTHADIHYKHFGPRLGFAYAVSDKTVVQAGYSLAFLNGGAYEYGTSKVAVSYGNLLQGSFNSNSTGTNTPSYGEWDSNPIPAPANGVLSPGLGIGTTIRAFDPKKDGLAPYVQQWNINVQHQLPWNTFLQVAYIGNRSVHLNGQLNPISQPNPSILSLGSLLGDNINSTAAVAAGIQAPYANYSNDLGGSATVAHTLSPFPQYSNVYNNYDLSGAANYNGLQASVEKRFSNGLSFLTSYTLSKTMSNVDSGFTTFASLPENKYNQKAEWTVAGNDIKNNTKIAGTYELPIGPGKSFVNNKGVTGEILGGIQIGFVLSYQSGTPFGIGENDNPLGCYGCFNRPNEVKGVARKTSGYNNLTFVNGQSVQQVFSTNAFASTSGSYTLGNSVRNYSELRNPGTYDEDINARKKFAIGEHVTFILQMDYFNVLNRTQFEDPNNNNNQLTNTGQNNNIDNASNFGFVAAGQQNNPRQGQLSGRIVF</sequence>
<proteinExistence type="predicted"/>
<dbReference type="EMBL" id="JACCCW010000001">
    <property type="protein sequence ID" value="NYF78894.1"/>
    <property type="molecule type" value="Genomic_DNA"/>
</dbReference>
<evidence type="ECO:0000259" key="9">
    <source>
        <dbReference type="Pfam" id="PF25183"/>
    </source>
</evidence>
<dbReference type="GO" id="GO:0015344">
    <property type="term" value="F:siderophore uptake transmembrane transporter activity"/>
    <property type="evidence" value="ECO:0007669"/>
    <property type="project" value="TreeGrafter"/>
</dbReference>
<evidence type="ECO:0000256" key="7">
    <source>
        <dbReference type="SAM" id="MobiDB-lite"/>
    </source>
</evidence>
<accession>A0A7Y9TFZ6</accession>
<dbReference type="GO" id="GO:0044718">
    <property type="term" value="P:siderophore transmembrane transport"/>
    <property type="evidence" value="ECO:0007669"/>
    <property type="project" value="TreeGrafter"/>
</dbReference>
<dbReference type="Gene3D" id="2.60.40.1120">
    <property type="entry name" value="Carboxypeptidase-like, regulatory domain"/>
    <property type="match status" value="1"/>
</dbReference>
<dbReference type="InterPro" id="IPR039426">
    <property type="entry name" value="TonB-dep_rcpt-like"/>
</dbReference>
<feature type="domain" description="TonB-dependent transporter Oar-like beta-barrel" evidence="9">
    <location>
        <begin position="258"/>
        <end position="1173"/>
    </location>
</feature>
<dbReference type="InterPro" id="IPR036942">
    <property type="entry name" value="Beta-barrel_TonB_sf"/>
</dbReference>
<dbReference type="AlphaFoldDB" id="A0A7Y9TFZ6"/>
<reference evidence="10 11" key="1">
    <citation type="submission" date="2020-07" db="EMBL/GenBank/DDBJ databases">
        <title>Genomic Encyclopedia of Type Strains, Phase IV (KMG-V): Genome sequencing to study the core and pangenomes of soil and plant-associated prokaryotes.</title>
        <authorList>
            <person name="Whitman W."/>
        </authorList>
    </citation>
    <scope>NUCLEOTIDE SEQUENCE [LARGE SCALE GENOMIC DNA]</scope>
    <source>
        <strain evidence="10 11">X4EP2</strain>
    </source>
</reference>
<organism evidence="10 11">
    <name type="scientific">Granulicella arctica</name>
    <dbReference type="NCBI Taxonomy" id="940613"/>
    <lineage>
        <taxon>Bacteria</taxon>
        <taxon>Pseudomonadati</taxon>
        <taxon>Acidobacteriota</taxon>
        <taxon>Terriglobia</taxon>
        <taxon>Terriglobales</taxon>
        <taxon>Acidobacteriaceae</taxon>
        <taxon>Granulicella</taxon>
    </lineage>
</organism>
<evidence type="ECO:0000256" key="1">
    <source>
        <dbReference type="ARBA" id="ARBA00004571"/>
    </source>
</evidence>
<evidence type="ECO:0000256" key="3">
    <source>
        <dbReference type="ARBA" id="ARBA00022452"/>
    </source>
</evidence>
<dbReference type="InterPro" id="IPR057601">
    <property type="entry name" value="Oar-like_b-barrel"/>
</dbReference>
<keyword evidence="11" id="KW-1185">Reference proteome</keyword>
<comment type="caution">
    <text evidence="10">The sequence shown here is derived from an EMBL/GenBank/DDBJ whole genome shotgun (WGS) entry which is preliminary data.</text>
</comment>
<dbReference type="SUPFAM" id="SSF49464">
    <property type="entry name" value="Carboxypeptidase regulatory domain-like"/>
    <property type="match status" value="1"/>
</dbReference>
<evidence type="ECO:0000256" key="4">
    <source>
        <dbReference type="ARBA" id="ARBA00022692"/>
    </source>
</evidence>
<evidence type="ECO:0000256" key="6">
    <source>
        <dbReference type="ARBA" id="ARBA00023237"/>
    </source>
</evidence>